<evidence type="ECO:0000313" key="13">
    <source>
        <dbReference type="EMBL" id="SDK17385.1"/>
    </source>
</evidence>
<dbReference type="NCBIfam" id="TIGR04057">
    <property type="entry name" value="SusC_RagA_signa"/>
    <property type="match status" value="1"/>
</dbReference>
<protein>
    <submittedName>
        <fullName evidence="13">Iron complex outermembrane recepter protein</fullName>
    </submittedName>
</protein>
<name>A0A1G8ZSP4_9FLAO</name>
<dbReference type="InterPro" id="IPR036942">
    <property type="entry name" value="Beta-barrel_TonB_sf"/>
</dbReference>
<keyword evidence="5 10" id="KW-0812">Transmembrane</keyword>
<evidence type="ECO:0000313" key="14">
    <source>
        <dbReference type="Proteomes" id="UP000199580"/>
    </source>
</evidence>
<dbReference type="InterPro" id="IPR000531">
    <property type="entry name" value="Beta-barrel_TonB"/>
</dbReference>
<dbReference type="InterPro" id="IPR008969">
    <property type="entry name" value="CarboxyPept-like_regulatory"/>
</dbReference>
<dbReference type="GO" id="GO:0006826">
    <property type="term" value="P:iron ion transport"/>
    <property type="evidence" value="ECO:0007669"/>
    <property type="project" value="UniProtKB-KW"/>
</dbReference>
<evidence type="ECO:0000256" key="5">
    <source>
        <dbReference type="ARBA" id="ARBA00022692"/>
    </source>
</evidence>
<gene>
    <name evidence="13" type="ORF">SAMN04487935_2702</name>
</gene>
<dbReference type="Gene3D" id="3.55.50.30">
    <property type="match status" value="1"/>
</dbReference>
<evidence type="ECO:0000256" key="7">
    <source>
        <dbReference type="ARBA" id="ARBA00023077"/>
    </source>
</evidence>
<sequence>MLRTNSDQISEPILQIKTLNHKLMKKKPKNSGCAFPLFKIDLKLKLTTLLLLVAIFNVKANTYAQTKVSLDLNNATVENVIETLEQKTDFRFIYKMNDIDLARVVSINVKNETIDVVLDKLFKGTPTDFKVRDKQIILKRLVIAKKTIEKGVPKNIKGKITDENGIPLPGASVMVEGTKTGVISDFDGNFEITVDSDAILVFSFVGYKDKKVPAGQSSFAIQMFPDTNDLNEVVVVGYGTSTRKDVTGAVSSIAAKDMNQGAHVNALQLISGKLAGVNITQTGSEPGSAPNVRIRGISSLIGGNDPLVVVDGIQGNMDLLNQIPPTEIESIDVLKDASATAIYGSRGAPGVIMVTTKKSKAGKTNIEYNAYTSFDFIPKKLKMLDANEWWQQAQTIGVPAEANHGSNTDWYDIMTKNGMTQTHTISFGGATDKFSYRASVSAILQDGVVINSENKKYVGRIVATQTALNDKLKLTFNLNSGANEKTKSVETIGRASFTSNLITNAYLMRPTDPVYNTDGTYFSDNKVFQYLNPFAVAKTVTDEEQFDNLFGSVRADLELYKGLTAGWFGSWRKTHETIGFYLPVESTSANAIEQKGFANIRNNSQNERLMDVSLNYKGVFGKHSLNLLALYEWQTQLYQGSYAQARGFINDIATYNALQLGDLSNVRPGDVSSYKNDRSLVSYLGRLNYSFLSRYLLTASIRRDGSSVFGANNKWAYFPSASLAWQIDQEPFMANQKIVSGLKLRGGYGVTGNQQGLFPQNSISLVGAAGVTYFGGQPITNFNIVQNANADLRWETKKQTNLGLDFALFNNIVRGSVDVYTAKTENLLFDYTVPQPPFPYNSIKANVGSLENKGLEVSLGVDVIKTQNTTLTLAGNVSFMKNKVLNLSGSINGVPLNTNYVGWGPNAYLIEGQPIGTFNIVHHTGKDNENSETVLDVNGDGKIDQGAESPDRIMKGSTLPTYTYAFNPTFQYKNFDASMLWRGSGGNKIYNSLRSTLSYQENIGKSNVLESSVPLGLFNSKYGSDLWLEDGSFLRFENITVGYNYTIKDSKYVDSIRFSLTGNNLAIITDYSGIDPEINLNGAKDTGGDNGIYPRTRSFVIGLNVKFK</sequence>
<evidence type="ECO:0000256" key="9">
    <source>
        <dbReference type="ARBA" id="ARBA00023237"/>
    </source>
</evidence>
<keyword evidence="3 10" id="KW-1134">Transmembrane beta strand</keyword>
<dbReference type="SUPFAM" id="SSF49464">
    <property type="entry name" value="Carboxypeptidase regulatory domain-like"/>
    <property type="match status" value="1"/>
</dbReference>
<organism evidence="13 14">
    <name type="scientific">Flavobacterium noncentrifugens</name>
    <dbReference type="NCBI Taxonomy" id="1128970"/>
    <lineage>
        <taxon>Bacteria</taxon>
        <taxon>Pseudomonadati</taxon>
        <taxon>Bacteroidota</taxon>
        <taxon>Flavobacteriia</taxon>
        <taxon>Flavobacteriales</taxon>
        <taxon>Flavobacteriaceae</taxon>
        <taxon>Flavobacterium</taxon>
    </lineage>
</organism>
<keyword evidence="2 10" id="KW-0813">Transport</keyword>
<dbReference type="Pfam" id="PF13715">
    <property type="entry name" value="CarbopepD_reg_2"/>
    <property type="match status" value="1"/>
</dbReference>
<evidence type="ECO:0000256" key="10">
    <source>
        <dbReference type="PROSITE-ProRule" id="PRU01360"/>
    </source>
</evidence>
<evidence type="ECO:0000256" key="3">
    <source>
        <dbReference type="ARBA" id="ARBA00022452"/>
    </source>
</evidence>
<dbReference type="Pfam" id="PF07660">
    <property type="entry name" value="STN"/>
    <property type="match status" value="1"/>
</dbReference>
<dbReference type="GO" id="GO:0009279">
    <property type="term" value="C:cell outer membrane"/>
    <property type="evidence" value="ECO:0007669"/>
    <property type="project" value="UniProtKB-SubCell"/>
</dbReference>
<accession>A0A1G8ZSP4</accession>
<dbReference type="InterPro" id="IPR037066">
    <property type="entry name" value="Plug_dom_sf"/>
</dbReference>
<evidence type="ECO:0000256" key="11">
    <source>
        <dbReference type="RuleBase" id="RU003357"/>
    </source>
</evidence>
<dbReference type="Gene3D" id="2.60.40.1120">
    <property type="entry name" value="Carboxypeptidase-like, regulatory domain"/>
    <property type="match status" value="1"/>
</dbReference>
<dbReference type="InterPro" id="IPR011662">
    <property type="entry name" value="Secretin/TonB_short_N"/>
</dbReference>
<dbReference type="InterPro" id="IPR039426">
    <property type="entry name" value="TonB-dep_rcpt-like"/>
</dbReference>
<keyword evidence="4" id="KW-0406">Ion transport</keyword>
<evidence type="ECO:0000256" key="4">
    <source>
        <dbReference type="ARBA" id="ARBA00022496"/>
    </source>
</evidence>
<keyword evidence="14" id="KW-1185">Reference proteome</keyword>
<proteinExistence type="inferred from homology"/>
<dbReference type="Pfam" id="PF00593">
    <property type="entry name" value="TonB_dep_Rec_b-barrel"/>
    <property type="match status" value="1"/>
</dbReference>
<keyword evidence="4" id="KW-0410">Iron transport</keyword>
<comment type="subcellular location">
    <subcellularLocation>
        <location evidence="1 10">Cell outer membrane</location>
        <topology evidence="1 10">Multi-pass membrane protein</topology>
    </subcellularLocation>
</comment>
<evidence type="ECO:0000256" key="2">
    <source>
        <dbReference type="ARBA" id="ARBA00022448"/>
    </source>
</evidence>
<evidence type="ECO:0000256" key="6">
    <source>
        <dbReference type="ARBA" id="ARBA00023004"/>
    </source>
</evidence>
<dbReference type="STRING" id="1128970.SAMN04487935_2702"/>
<keyword evidence="9 10" id="KW-0998">Cell outer membrane</keyword>
<dbReference type="SUPFAM" id="SSF56935">
    <property type="entry name" value="Porins"/>
    <property type="match status" value="1"/>
</dbReference>
<dbReference type="Proteomes" id="UP000199580">
    <property type="component" value="Unassembled WGS sequence"/>
</dbReference>
<dbReference type="Pfam" id="PF07715">
    <property type="entry name" value="Plug"/>
    <property type="match status" value="1"/>
</dbReference>
<dbReference type="InterPro" id="IPR023996">
    <property type="entry name" value="TonB-dep_OMP_SusC/RagA"/>
</dbReference>
<dbReference type="InterPro" id="IPR012910">
    <property type="entry name" value="Plug_dom"/>
</dbReference>
<reference evidence="13 14" key="1">
    <citation type="submission" date="2016-10" db="EMBL/GenBank/DDBJ databases">
        <authorList>
            <person name="de Groot N.N."/>
        </authorList>
    </citation>
    <scope>NUCLEOTIDE SEQUENCE [LARGE SCALE GENOMIC DNA]</scope>
    <source>
        <strain evidence="13 14">CGMCC 1.10076</strain>
    </source>
</reference>
<dbReference type="EMBL" id="FNEZ01000004">
    <property type="protein sequence ID" value="SDK17385.1"/>
    <property type="molecule type" value="Genomic_DNA"/>
</dbReference>
<dbReference type="Gene3D" id="2.40.170.20">
    <property type="entry name" value="TonB-dependent receptor, beta-barrel domain"/>
    <property type="match status" value="1"/>
</dbReference>
<keyword evidence="7 11" id="KW-0798">TonB box</keyword>
<keyword evidence="8 10" id="KW-0472">Membrane</keyword>
<dbReference type="Gene3D" id="2.170.130.10">
    <property type="entry name" value="TonB-dependent receptor, plug domain"/>
    <property type="match status" value="1"/>
</dbReference>
<evidence type="ECO:0000259" key="12">
    <source>
        <dbReference type="SMART" id="SM00965"/>
    </source>
</evidence>
<dbReference type="PROSITE" id="PS52016">
    <property type="entry name" value="TONB_DEPENDENT_REC_3"/>
    <property type="match status" value="1"/>
</dbReference>
<evidence type="ECO:0000256" key="1">
    <source>
        <dbReference type="ARBA" id="ARBA00004571"/>
    </source>
</evidence>
<dbReference type="InterPro" id="IPR023997">
    <property type="entry name" value="TonB-dep_OMP_SusC/RagA_CS"/>
</dbReference>
<feature type="domain" description="Secretin/TonB short N-terminal" evidence="12">
    <location>
        <begin position="90"/>
        <end position="141"/>
    </location>
</feature>
<evidence type="ECO:0000256" key="8">
    <source>
        <dbReference type="ARBA" id="ARBA00023136"/>
    </source>
</evidence>
<dbReference type="AlphaFoldDB" id="A0A1G8ZSP4"/>
<dbReference type="NCBIfam" id="TIGR04056">
    <property type="entry name" value="OMP_RagA_SusC"/>
    <property type="match status" value="1"/>
</dbReference>
<dbReference type="SMART" id="SM00965">
    <property type="entry name" value="STN"/>
    <property type="match status" value="1"/>
</dbReference>
<comment type="similarity">
    <text evidence="10 11">Belongs to the TonB-dependent receptor family.</text>
</comment>
<keyword evidence="6" id="KW-0408">Iron</keyword>